<keyword evidence="1" id="KW-1133">Transmembrane helix</keyword>
<dbReference type="AlphaFoldDB" id="A0A9R1D7U0"/>
<evidence type="ECO:0000256" key="1">
    <source>
        <dbReference type="SAM" id="Phobius"/>
    </source>
</evidence>
<gene>
    <name evidence="2" type="ORF">KM295_14165</name>
</gene>
<name>A0A9R1D7U0_9EURY</name>
<keyword evidence="3" id="KW-1185">Reference proteome</keyword>
<keyword evidence="1" id="KW-0472">Membrane</keyword>
<accession>A0A9R1D7U0</accession>
<dbReference type="RefSeq" id="WP_256030662.1">
    <property type="nucleotide sequence ID" value="NZ_JAHLKM010000030.1"/>
</dbReference>
<evidence type="ECO:0000313" key="2">
    <source>
        <dbReference type="EMBL" id="MCQ4334600.1"/>
    </source>
</evidence>
<organism evidence="2 3">
    <name type="scientific">Natronomonas aquatica</name>
    <dbReference type="NCBI Taxonomy" id="2841590"/>
    <lineage>
        <taxon>Archaea</taxon>
        <taxon>Methanobacteriati</taxon>
        <taxon>Methanobacteriota</taxon>
        <taxon>Stenosarchaea group</taxon>
        <taxon>Halobacteria</taxon>
        <taxon>Halobacteriales</taxon>
        <taxon>Natronomonadaceae</taxon>
        <taxon>Natronomonas</taxon>
    </lineage>
</organism>
<protein>
    <submittedName>
        <fullName evidence="2">Uncharacterized protein</fullName>
    </submittedName>
</protein>
<dbReference type="EMBL" id="JAHLKM010000030">
    <property type="protein sequence ID" value="MCQ4334600.1"/>
    <property type="molecule type" value="Genomic_DNA"/>
</dbReference>
<feature type="transmembrane region" description="Helical" evidence="1">
    <location>
        <begin position="502"/>
        <end position="521"/>
    </location>
</feature>
<comment type="caution">
    <text evidence="2">The sequence shown here is derived from an EMBL/GenBank/DDBJ whole genome shotgun (WGS) entry which is preliminary data.</text>
</comment>
<evidence type="ECO:0000313" key="3">
    <source>
        <dbReference type="Proteomes" id="UP001139494"/>
    </source>
</evidence>
<sequence length="569" mass="60901">MIPSVRREHVAAVLVVVILLGGPLGSALAATLTHSSTAGVTYVTNDGLEVTLTDDREVEAVPFADDQTFSDGNLTVSAPGSAQIGVGDGAYSGSEITVTDVDATTPITVNRSDLNREFTVESGDVNTLQVRDYAIDNGSTDFAYDSSNGFTITLTGLPNVGAAVVDTGTGDVLDDTVVGSDGTATFDLPSGTKNIELKTVPSELQVRNEVKPDELIDNSNVTLRARFFGESDTVVERNVTNGTVDLSGLPADQEFIVTVREDNADFTYRRILIENIVETQEIYLLPTDEPSAEVRFELNDQTDRFGADTKLIVEKPITRNGQTEYRTISGDYVGADGRFPTILVDSQRYRIRVENEAGEQRILGSYVVQGADLARLTIGDVEFTADVSEGAAMQASLRKAPDGASHNDELRLVYLDPEGQTDSITITVEDQDGNQLRPETTETLDGQTDRYVETYPLNTSFDPEEDTATVTVEAQRGLETVTFEERLGDVPPIDFAPIPPQVLELMGFVSILAIIGLLVIVKPSMAALVGSGYAGLLTLVGVVPIPMPAVVLAGLVSVLVTVGTSGRLR</sequence>
<proteinExistence type="predicted"/>
<dbReference type="Proteomes" id="UP001139494">
    <property type="component" value="Unassembled WGS sequence"/>
</dbReference>
<feature type="transmembrane region" description="Helical" evidence="1">
    <location>
        <begin position="533"/>
        <end position="560"/>
    </location>
</feature>
<reference evidence="2" key="1">
    <citation type="journal article" date="2023" name="Front. Microbiol.">
        <title>Genomic-based phylogenetic and metabolic analyses of the genus Natronomonas, and description of Natronomonas aquatica sp. nov.</title>
        <authorList>
            <person name="Garcia-Roldan A."/>
            <person name="Duran-Viseras A."/>
            <person name="de la Haba R.R."/>
            <person name="Corral P."/>
            <person name="Sanchez-Porro C."/>
            <person name="Ventosa A."/>
        </authorList>
    </citation>
    <scope>NUCLEOTIDE SEQUENCE</scope>
    <source>
        <strain evidence="2">F2-12</strain>
    </source>
</reference>
<keyword evidence="1" id="KW-0812">Transmembrane</keyword>